<evidence type="ECO:0000259" key="3">
    <source>
        <dbReference type="Pfam" id="PF13649"/>
    </source>
</evidence>
<reference evidence="4 5" key="1">
    <citation type="submission" date="2018-07" db="EMBL/GenBank/DDBJ databases">
        <title>Complete genome sequence of soil actinomycete Streptomyces cavourensis tj430.</title>
        <authorList>
            <person name="Wang P."/>
            <person name="Huang Y."/>
        </authorList>
    </citation>
    <scope>NUCLEOTIDE SEQUENCE [LARGE SCALE GENOMIC DNA]</scope>
    <source>
        <strain evidence="4 5">TJ430</strain>
    </source>
</reference>
<evidence type="ECO:0000256" key="1">
    <source>
        <dbReference type="ARBA" id="ARBA00022603"/>
    </source>
</evidence>
<dbReference type="GeneID" id="97756370"/>
<feature type="domain" description="Methyltransferase" evidence="3">
    <location>
        <begin position="59"/>
        <end position="153"/>
    </location>
</feature>
<organism evidence="4 5">
    <name type="scientific">Streptomyces cavourensis</name>
    <dbReference type="NCBI Taxonomy" id="67258"/>
    <lineage>
        <taxon>Bacteria</taxon>
        <taxon>Bacillati</taxon>
        <taxon>Actinomycetota</taxon>
        <taxon>Actinomycetes</taxon>
        <taxon>Kitasatosporales</taxon>
        <taxon>Streptomycetaceae</taxon>
        <taxon>Streptomyces</taxon>
    </lineage>
</organism>
<dbReference type="SUPFAM" id="SSF53335">
    <property type="entry name" value="S-adenosyl-L-methionine-dependent methyltransferases"/>
    <property type="match status" value="1"/>
</dbReference>
<evidence type="ECO:0000313" key="4">
    <source>
        <dbReference type="EMBL" id="AXI69864.1"/>
    </source>
</evidence>
<dbReference type="Proteomes" id="UP000253779">
    <property type="component" value="Chromosome"/>
</dbReference>
<dbReference type="InterPro" id="IPR051052">
    <property type="entry name" value="Diverse_substrate_MTase"/>
</dbReference>
<dbReference type="PANTHER" id="PTHR44942">
    <property type="entry name" value="METHYLTRANSF_11 DOMAIN-CONTAINING PROTEIN"/>
    <property type="match status" value="1"/>
</dbReference>
<name>A0AAD0Q0A7_9ACTN</name>
<keyword evidence="1 4" id="KW-0489">Methyltransferase</keyword>
<dbReference type="GO" id="GO:0008168">
    <property type="term" value="F:methyltransferase activity"/>
    <property type="evidence" value="ECO:0007669"/>
    <property type="project" value="UniProtKB-KW"/>
</dbReference>
<evidence type="ECO:0000313" key="5">
    <source>
        <dbReference type="Proteomes" id="UP000253779"/>
    </source>
</evidence>
<dbReference type="PANTHER" id="PTHR44942:SF4">
    <property type="entry name" value="METHYLTRANSFERASE TYPE 11 DOMAIN-CONTAINING PROTEIN"/>
    <property type="match status" value="1"/>
</dbReference>
<dbReference type="EMBL" id="CP030930">
    <property type="protein sequence ID" value="AXI69864.1"/>
    <property type="molecule type" value="Genomic_DNA"/>
</dbReference>
<dbReference type="InterPro" id="IPR041698">
    <property type="entry name" value="Methyltransf_25"/>
</dbReference>
<accession>A0AAD0Q0A7</accession>
<keyword evidence="2" id="KW-0808">Transferase</keyword>
<dbReference type="CDD" id="cd02440">
    <property type="entry name" value="AdoMet_MTases"/>
    <property type="match status" value="1"/>
</dbReference>
<dbReference type="RefSeq" id="WP_114928479.1">
    <property type="nucleotide sequence ID" value="NZ_BMSP01000037.1"/>
</dbReference>
<dbReference type="InterPro" id="IPR029063">
    <property type="entry name" value="SAM-dependent_MTases_sf"/>
</dbReference>
<proteinExistence type="predicted"/>
<dbReference type="Pfam" id="PF13649">
    <property type="entry name" value="Methyltransf_25"/>
    <property type="match status" value="1"/>
</dbReference>
<dbReference type="AlphaFoldDB" id="A0AAD0Q0A7"/>
<dbReference type="GO" id="GO:0032259">
    <property type="term" value="P:methylation"/>
    <property type="evidence" value="ECO:0007669"/>
    <property type="project" value="UniProtKB-KW"/>
</dbReference>
<dbReference type="Gene3D" id="3.40.50.150">
    <property type="entry name" value="Vaccinia Virus protein VP39"/>
    <property type="match status" value="1"/>
</dbReference>
<protein>
    <submittedName>
        <fullName evidence="4">Class I SAM-dependent methyltransferase</fullName>
    </submittedName>
</protein>
<evidence type="ECO:0000256" key="2">
    <source>
        <dbReference type="ARBA" id="ARBA00022679"/>
    </source>
</evidence>
<sequence length="282" mass="30740">MTGGPPPRRDDRPEEPRRELLARIFDEDAELYDRARPGYPPELYEDLGRLAGAGPGSRVLEVGCGTGQATVPLAARGCRVTAVDAGPRMAAIARRNLAGAGFGPGEAEVVTARFEEWPLPGEPYDVVVSATAFHWIDPAVRTVRAADALRPGGALAVVRGQHVRGGTEEFFVEVQRCYERFDPRTPPGLRPPAAADVDGSDHVQEVADSGRFGPTVLRRYEQDLTFTTPGYLELLRTFSGHRALPESARDGLLGCVEALIERRYGGTVTKRYLIELAVSHRR</sequence>
<gene>
    <name evidence="4" type="ORF">DTW94_00155</name>
</gene>